<comment type="caution">
    <text evidence="1">The sequence shown here is derived from an EMBL/GenBank/DDBJ whole genome shotgun (WGS) entry which is preliminary data.</text>
</comment>
<sequence length="69" mass="7634">MTFHRIKIPVKVYEPRTGELLTTGTVQISGTSCPSKLFSIDHGDGPPSDRYVDNSKSDVGDAFRPLIKR</sequence>
<organism evidence="1 2">
    <name type="scientific">Streptomyces gossypii</name>
    <dbReference type="NCBI Taxonomy" id="2883101"/>
    <lineage>
        <taxon>Bacteria</taxon>
        <taxon>Bacillati</taxon>
        <taxon>Actinomycetota</taxon>
        <taxon>Actinomycetes</taxon>
        <taxon>Kitasatosporales</taxon>
        <taxon>Streptomycetaceae</taxon>
        <taxon>Streptomyces</taxon>
    </lineage>
</organism>
<accession>A0ABT2JPA0</accession>
<evidence type="ECO:0000313" key="2">
    <source>
        <dbReference type="Proteomes" id="UP001156389"/>
    </source>
</evidence>
<dbReference type="Proteomes" id="UP001156389">
    <property type="component" value="Unassembled WGS sequence"/>
</dbReference>
<protein>
    <submittedName>
        <fullName evidence="1">Uncharacterized protein</fullName>
    </submittedName>
</protein>
<proteinExistence type="predicted"/>
<keyword evidence="2" id="KW-1185">Reference proteome</keyword>
<dbReference type="PROSITE" id="PS51257">
    <property type="entry name" value="PROKAR_LIPOPROTEIN"/>
    <property type="match status" value="1"/>
</dbReference>
<evidence type="ECO:0000313" key="1">
    <source>
        <dbReference type="EMBL" id="MCT2589548.1"/>
    </source>
</evidence>
<dbReference type="EMBL" id="JAJAGO010000002">
    <property type="protein sequence ID" value="MCT2589548.1"/>
    <property type="molecule type" value="Genomic_DNA"/>
</dbReference>
<name>A0ABT2JPA0_9ACTN</name>
<dbReference type="RefSeq" id="WP_260216512.1">
    <property type="nucleotide sequence ID" value="NZ_JAJAGO010000002.1"/>
</dbReference>
<reference evidence="1 2" key="1">
    <citation type="submission" date="2021-10" db="EMBL/GenBank/DDBJ databases">
        <title>Streptomyces gossypii sp. nov., isolated from soil collected from cotton field.</title>
        <authorList>
            <person name="Ge X."/>
            <person name="Chen X."/>
            <person name="Liu W."/>
        </authorList>
    </citation>
    <scope>NUCLEOTIDE SEQUENCE [LARGE SCALE GENOMIC DNA]</scope>
    <source>
        <strain evidence="1 2">N2-109</strain>
    </source>
</reference>
<gene>
    <name evidence="1" type="ORF">LHJ74_06355</name>
</gene>